<feature type="region of interest" description="Disordered" evidence="2">
    <location>
        <begin position="308"/>
        <end position="345"/>
    </location>
</feature>
<feature type="compositionally biased region" description="Basic and acidic residues" evidence="2">
    <location>
        <begin position="464"/>
        <end position="492"/>
    </location>
</feature>
<dbReference type="InterPro" id="IPR007307">
    <property type="entry name" value="Ltv1"/>
</dbReference>
<sequence>MPSKSIFRQPGAQHFQLVHRSQRDPRIHDPDASSHVLRPFERENAKKGKSRTELERDLALSEAPPLDPREDFGQAALYGITYDDSEYDYMQHLRAVGDSEEGVDSILLEAPIAKRKGKGKDAAPLELKDIPEDALPSKTELERNYESGQAIPSAIAGFQPDMDPHLRQTLEALEDDAFVEDDLEDDFFGELVKDGELSADEELDFEFHEDGIAPGEASAQRVDEEDAGWEARFALFKKQQKADDGPASEDDFEGEAGSEGADTVGQLPHLPVIGGKRRRKGASDASGYSLTSSSMFRNAGLTALDDQFDKIEREYDEDASDGYGDEDGSDDGSDEAPDLTGAREDFDALMDDFLDNFEQVGNKMRPVIPGETPAEKLNTLRRAMADATGARDQADADVDDDEKDIPMPHDIDQYKDRWDCETILSTYTNLENHPRLIRAREKERVVKIRLDPRTGLPIVDGEDDRPRKASAREDPRLHLREEVLGHDGEPKAIPRHSRTPSLHAEPRQTIARPPHESTEEKRARKQAVKKERQARRVEKKVMKESFSAERKHQLKVSVKATPTAGMKKL</sequence>
<feature type="compositionally biased region" description="Basic and acidic residues" evidence="2">
    <location>
        <begin position="21"/>
        <end position="59"/>
    </location>
</feature>
<dbReference type="FunCoup" id="A0A067MH21">
    <property type="interactions" value="323"/>
</dbReference>
<dbReference type="PANTHER" id="PTHR21531:SF0">
    <property type="entry name" value="PROTEIN LTV1 HOMOLOG"/>
    <property type="match status" value="1"/>
</dbReference>
<comment type="similarity">
    <text evidence="1">Belongs to the LTV1 family.</text>
</comment>
<dbReference type="GO" id="GO:0000056">
    <property type="term" value="P:ribosomal small subunit export from nucleus"/>
    <property type="evidence" value="ECO:0007669"/>
    <property type="project" value="TreeGrafter"/>
</dbReference>
<protein>
    <recommendedName>
        <fullName evidence="5">Low temperature viability protein</fullName>
    </recommendedName>
</protein>
<dbReference type="Pfam" id="PF04180">
    <property type="entry name" value="LTV"/>
    <property type="match status" value="1"/>
</dbReference>
<dbReference type="HOGENOM" id="CLU_028555_0_0_1"/>
<name>A0A067MH21_BOTB1</name>
<dbReference type="AlphaFoldDB" id="A0A067MH21"/>
<dbReference type="PANTHER" id="PTHR21531">
    <property type="entry name" value="LOW-TEMPERATURE VIABILITY PROTEIN LTV1-RELATED"/>
    <property type="match status" value="1"/>
</dbReference>
<feature type="compositionally biased region" description="Acidic residues" evidence="2">
    <location>
        <begin position="314"/>
        <end position="337"/>
    </location>
</feature>
<accession>A0A067MH21</accession>
<evidence type="ECO:0000313" key="4">
    <source>
        <dbReference type="Proteomes" id="UP000027195"/>
    </source>
</evidence>
<feature type="compositionally biased region" description="Acidic residues" evidence="2">
    <location>
        <begin position="246"/>
        <end position="256"/>
    </location>
</feature>
<feature type="compositionally biased region" description="Basic and acidic residues" evidence="2">
    <location>
        <begin position="513"/>
        <end position="551"/>
    </location>
</feature>
<feature type="compositionally biased region" description="Basic and acidic residues" evidence="2">
    <location>
        <begin position="119"/>
        <end position="131"/>
    </location>
</feature>
<dbReference type="EMBL" id="KL198040">
    <property type="protein sequence ID" value="KDQ14015.1"/>
    <property type="molecule type" value="Genomic_DNA"/>
</dbReference>
<dbReference type="Proteomes" id="UP000027195">
    <property type="component" value="Unassembled WGS sequence"/>
</dbReference>
<gene>
    <name evidence="3" type="ORF">BOTBODRAFT_145898</name>
</gene>
<evidence type="ECO:0000256" key="1">
    <source>
        <dbReference type="ARBA" id="ARBA00009078"/>
    </source>
</evidence>
<evidence type="ECO:0000256" key="2">
    <source>
        <dbReference type="SAM" id="MobiDB-lite"/>
    </source>
</evidence>
<evidence type="ECO:0008006" key="5">
    <source>
        <dbReference type="Google" id="ProtNLM"/>
    </source>
</evidence>
<feature type="region of interest" description="Disordered" evidence="2">
    <location>
        <begin position="118"/>
        <end position="137"/>
    </location>
</feature>
<dbReference type="GO" id="GO:0005829">
    <property type="term" value="C:cytosol"/>
    <property type="evidence" value="ECO:0007669"/>
    <property type="project" value="TreeGrafter"/>
</dbReference>
<dbReference type="GO" id="GO:0042274">
    <property type="term" value="P:ribosomal small subunit biogenesis"/>
    <property type="evidence" value="ECO:0007669"/>
    <property type="project" value="InterPro"/>
</dbReference>
<evidence type="ECO:0000313" key="3">
    <source>
        <dbReference type="EMBL" id="KDQ14015.1"/>
    </source>
</evidence>
<dbReference type="GO" id="GO:0030688">
    <property type="term" value="C:preribosome, small subunit precursor"/>
    <property type="evidence" value="ECO:0007669"/>
    <property type="project" value="TreeGrafter"/>
</dbReference>
<dbReference type="InParanoid" id="A0A067MH21"/>
<proteinExistence type="inferred from homology"/>
<dbReference type="OrthoDB" id="5852896at2759"/>
<feature type="region of interest" description="Disordered" evidence="2">
    <location>
        <begin position="454"/>
        <end position="569"/>
    </location>
</feature>
<reference evidence="4" key="1">
    <citation type="journal article" date="2014" name="Proc. Natl. Acad. Sci. U.S.A.">
        <title>Extensive sampling of basidiomycete genomes demonstrates inadequacy of the white-rot/brown-rot paradigm for wood decay fungi.</title>
        <authorList>
            <person name="Riley R."/>
            <person name="Salamov A.A."/>
            <person name="Brown D.W."/>
            <person name="Nagy L.G."/>
            <person name="Floudas D."/>
            <person name="Held B.W."/>
            <person name="Levasseur A."/>
            <person name="Lombard V."/>
            <person name="Morin E."/>
            <person name="Otillar R."/>
            <person name="Lindquist E.A."/>
            <person name="Sun H."/>
            <person name="LaButti K.M."/>
            <person name="Schmutz J."/>
            <person name="Jabbour D."/>
            <person name="Luo H."/>
            <person name="Baker S.E."/>
            <person name="Pisabarro A.G."/>
            <person name="Walton J.D."/>
            <person name="Blanchette R.A."/>
            <person name="Henrissat B."/>
            <person name="Martin F."/>
            <person name="Cullen D."/>
            <person name="Hibbett D.S."/>
            <person name="Grigoriev I.V."/>
        </authorList>
    </citation>
    <scope>NUCLEOTIDE SEQUENCE [LARGE SCALE GENOMIC DNA]</scope>
    <source>
        <strain evidence="4">FD-172 SS1</strain>
    </source>
</reference>
<dbReference type="STRING" id="930990.A0A067MH21"/>
<keyword evidence="4" id="KW-1185">Reference proteome</keyword>
<feature type="region of interest" description="Disordered" evidence="2">
    <location>
        <begin position="387"/>
        <end position="410"/>
    </location>
</feature>
<organism evidence="3 4">
    <name type="scientific">Botryobasidium botryosum (strain FD-172 SS1)</name>
    <dbReference type="NCBI Taxonomy" id="930990"/>
    <lineage>
        <taxon>Eukaryota</taxon>
        <taxon>Fungi</taxon>
        <taxon>Dikarya</taxon>
        <taxon>Basidiomycota</taxon>
        <taxon>Agaricomycotina</taxon>
        <taxon>Agaricomycetes</taxon>
        <taxon>Cantharellales</taxon>
        <taxon>Botryobasidiaceae</taxon>
        <taxon>Botryobasidium</taxon>
    </lineage>
</organism>
<feature type="region of interest" description="Disordered" evidence="2">
    <location>
        <begin position="234"/>
        <end position="291"/>
    </location>
</feature>
<dbReference type="GO" id="GO:0005634">
    <property type="term" value="C:nucleus"/>
    <property type="evidence" value="ECO:0007669"/>
    <property type="project" value="TreeGrafter"/>
</dbReference>
<feature type="region of interest" description="Disordered" evidence="2">
    <location>
        <begin position="1"/>
        <end position="71"/>
    </location>
</feature>